<evidence type="ECO:0000313" key="1">
    <source>
        <dbReference type="EMBL" id="KAL3312255.1"/>
    </source>
</evidence>
<dbReference type="Proteomes" id="UP001626550">
    <property type="component" value="Unassembled WGS sequence"/>
</dbReference>
<feature type="non-terminal residue" evidence="1">
    <location>
        <position position="1"/>
    </location>
</feature>
<name>A0ABD2PXW2_9PLAT</name>
<dbReference type="AlphaFoldDB" id="A0ABD2PXW2"/>
<protein>
    <submittedName>
        <fullName evidence="1">Uncharacterized protein</fullName>
    </submittedName>
</protein>
<reference evidence="1 2" key="1">
    <citation type="submission" date="2024-11" db="EMBL/GenBank/DDBJ databases">
        <title>Adaptive evolution of stress response genes in parasites aligns with host niche diversity.</title>
        <authorList>
            <person name="Hahn C."/>
            <person name="Resl P."/>
        </authorList>
    </citation>
    <scope>NUCLEOTIDE SEQUENCE [LARGE SCALE GENOMIC DNA]</scope>
    <source>
        <strain evidence="1">EGGRZ-B1_66</strain>
        <tissue evidence="1">Body</tissue>
    </source>
</reference>
<gene>
    <name evidence="1" type="ORF">Ciccas_009155</name>
</gene>
<keyword evidence="2" id="KW-1185">Reference proteome</keyword>
<dbReference type="EMBL" id="JBJKFK010001779">
    <property type="protein sequence ID" value="KAL3312255.1"/>
    <property type="molecule type" value="Genomic_DNA"/>
</dbReference>
<comment type="caution">
    <text evidence="1">The sequence shown here is derived from an EMBL/GenBank/DDBJ whole genome shotgun (WGS) entry which is preliminary data.</text>
</comment>
<sequence length="85" mass="9365">NSHPNSSTERIHVLKSCRKDTTCLSTFLTSLMLWDNCVVIAKLPNSTAQVFAGLSCGPRAVSFEDRILSLLNTYAKQETMASCQI</sequence>
<organism evidence="1 2">
    <name type="scientific">Cichlidogyrus casuarinus</name>
    <dbReference type="NCBI Taxonomy" id="1844966"/>
    <lineage>
        <taxon>Eukaryota</taxon>
        <taxon>Metazoa</taxon>
        <taxon>Spiralia</taxon>
        <taxon>Lophotrochozoa</taxon>
        <taxon>Platyhelminthes</taxon>
        <taxon>Monogenea</taxon>
        <taxon>Monopisthocotylea</taxon>
        <taxon>Dactylogyridea</taxon>
        <taxon>Ancyrocephalidae</taxon>
        <taxon>Cichlidogyrus</taxon>
    </lineage>
</organism>
<feature type="non-terminal residue" evidence="1">
    <location>
        <position position="85"/>
    </location>
</feature>
<proteinExistence type="predicted"/>
<evidence type="ECO:0000313" key="2">
    <source>
        <dbReference type="Proteomes" id="UP001626550"/>
    </source>
</evidence>
<accession>A0ABD2PXW2</accession>